<proteinExistence type="predicted"/>
<dbReference type="Proteomes" id="UP000016521">
    <property type="component" value="Chromosome I"/>
</dbReference>
<evidence type="ECO:0000313" key="1">
    <source>
        <dbReference type="EMBL" id="ATD08880.1"/>
    </source>
</evidence>
<organism evidence="1 2">
    <name type="scientific">Pseudoalteromonas piscicida</name>
    <dbReference type="NCBI Taxonomy" id="43662"/>
    <lineage>
        <taxon>Bacteria</taxon>
        <taxon>Pseudomonadati</taxon>
        <taxon>Pseudomonadota</taxon>
        <taxon>Gammaproteobacteria</taxon>
        <taxon>Alteromonadales</taxon>
        <taxon>Pseudoalteromonadaceae</taxon>
        <taxon>Pseudoalteromonas</taxon>
    </lineage>
</organism>
<dbReference type="EMBL" id="CP011924">
    <property type="protein sequence ID" value="ATD08880.1"/>
    <property type="molecule type" value="Genomic_DNA"/>
</dbReference>
<gene>
    <name evidence="1" type="ORF">PPIS_a4221</name>
</gene>
<keyword evidence="2" id="KW-1185">Reference proteome</keyword>
<protein>
    <submittedName>
        <fullName evidence="1">Uncharacterized protein</fullName>
    </submittedName>
</protein>
<accession>A0ABN5CHE8</accession>
<name>A0ABN5CHE8_PSEO7</name>
<evidence type="ECO:0000313" key="2">
    <source>
        <dbReference type="Proteomes" id="UP000016521"/>
    </source>
</evidence>
<sequence>MAEYAGKQDAKANRQTASFTRIEMGMDVPLIFHCSYITPL</sequence>
<reference evidence="1 2" key="1">
    <citation type="submission" date="2015-06" db="EMBL/GenBank/DDBJ databases">
        <authorList>
            <person name="Xie B.-B."/>
            <person name="Rong J.-C."/>
            <person name="Qin Q.-L."/>
            <person name="Zhang Y.-Z."/>
        </authorList>
    </citation>
    <scope>NUCLEOTIDE SEQUENCE [LARGE SCALE GENOMIC DNA]</scope>
    <source>
        <strain evidence="1 2">JCM 20779</strain>
    </source>
</reference>